<keyword evidence="3" id="KW-0862">Zinc</keyword>
<evidence type="ECO:0000256" key="2">
    <source>
        <dbReference type="ARBA" id="ARBA00022771"/>
    </source>
</evidence>
<evidence type="ECO:0008006" key="8">
    <source>
        <dbReference type="Google" id="ProtNLM"/>
    </source>
</evidence>
<evidence type="ECO:0000256" key="1">
    <source>
        <dbReference type="ARBA" id="ARBA00022723"/>
    </source>
</evidence>
<feature type="domain" description="MYND-type" evidence="4">
    <location>
        <begin position="3"/>
        <end position="21"/>
    </location>
</feature>
<keyword evidence="1" id="KW-0479">Metal-binding</keyword>
<gene>
    <name evidence="6" type="ORF">BDN70DRAFT_936855</name>
</gene>
<organism evidence="6 7">
    <name type="scientific">Pholiota conissans</name>
    <dbReference type="NCBI Taxonomy" id="109636"/>
    <lineage>
        <taxon>Eukaryota</taxon>
        <taxon>Fungi</taxon>
        <taxon>Dikarya</taxon>
        <taxon>Basidiomycota</taxon>
        <taxon>Agaricomycotina</taxon>
        <taxon>Agaricomycetes</taxon>
        <taxon>Agaricomycetidae</taxon>
        <taxon>Agaricales</taxon>
        <taxon>Agaricineae</taxon>
        <taxon>Strophariaceae</taxon>
        <taxon>Pholiota</taxon>
    </lineage>
</organism>
<proteinExistence type="predicted"/>
<keyword evidence="2" id="KW-0863">Zinc-finger</keyword>
<dbReference type="InterPro" id="IPR002893">
    <property type="entry name" value="Znf_MYND"/>
</dbReference>
<evidence type="ECO:0000259" key="4">
    <source>
        <dbReference type="Pfam" id="PF01753"/>
    </source>
</evidence>
<dbReference type="Pfam" id="PF26632">
    <property type="entry name" value="DUF8205"/>
    <property type="match status" value="1"/>
</dbReference>
<dbReference type="Proteomes" id="UP000807469">
    <property type="component" value="Unassembled WGS sequence"/>
</dbReference>
<reference evidence="6" key="1">
    <citation type="submission" date="2020-11" db="EMBL/GenBank/DDBJ databases">
        <authorList>
            <consortium name="DOE Joint Genome Institute"/>
            <person name="Ahrendt S."/>
            <person name="Riley R."/>
            <person name="Andreopoulos W."/>
            <person name="Labutti K."/>
            <person name="Pangilinan J."/>
            <person name="Ruiz-Duenas F.J."/>
            <person name="Barrasa J.M."/>
            <person name="Sanchez-Garcia M."/>
            <person name="Camarero S."/>
            <person name="Miyauchi S."/>
            <person name="Serrano A."/>
            <person name="Linde D."/>
            <person name="Babiker R."/>
            <person name="Drula E."/>
            <person name="Ayuso-Fernandez I."/>
            <person name="Pacheco R."/>
            <person name="Padilla G."/>
            <person name="Ferreira P."/>
            <person name="Barriuso J."/>
            <person name="Kellner H."/>
            <person name="Castanera R."/>
            <person name="Alfaro M."/>
            <person name="Ramirez L."/>
            <person name="Pisabarro A.G."/>
            <person name="Kuo A."/>
            <person name="Tritt A."/>
            <person name="Lipzen A."/>
            <person name="He G."/>
            <person name="Yan M."/>
            <person name="Ng V."/>
            <person name="Cullen D."/>
            <person name="Martin F."/>
            <person name="Rosso M.-N."/>
            <person name="Henrissat B."/>
            <person name="Hibbett D."/>
            <person name="Martinez A.T."/>
            <person name="Grigoriev I.V."/>
        </authorList>
    </citation>
    <scope>NUCLEOTIDE SEQUENCE</scope>
    <source>
        <strain evidence="6">CIRM-BRFM 674</strain>
    </source>
</reference>
<name>A0A9P5YUS1_9AGAR</name>
<dbReference type="EMBL" id="MU155392">
    <property type="protein sequence ID" value="KAF9474185.1"/>
    <property type="molecule type" value="Genomic_DNA"/>
</dbReference>
<protein>
    <recommendedName>
        <fullName evidence="8">MYND-type domain-containing protein</fullName>
    </recommendedName>
</protein>
<dbReference type="OrthoDB" id="5231159at2759"/>
<dbReference type="SUPFAM" id="SSF144232">
    <property type="entry name" value="HIT/MYND zinc finger-like"/>
    <property type="match status" value="1"/>
</dbReference>
<accession>A0A9P5YUS1</accession>
<comment type="caution">
    <text evidence="6">The sequence shown here is derived from an EMBL/GenBank/DDBJ whole genome shotgun (WGS) entry which is preliminary data.</text>
</comment>
<evidence type="ECO:0000256" key="3">
    <source>
        <dbReference type="ARBA" id="ARBA00022833"/>
    </source>
</evidence>
<evidence type="ECO:0000313" key="7">
    <source>
        <dbReference type="Proteomes" id="UP000807469"/>
    </source>
</evidence>
<sequence length="251" mass="28660">MPVYCSRECQKADWKKHKSLCTESDGPATKAVENLISNEMLNSFLQSIVCVKLDIHKNLHLKQKPIMVQLEYVIEPVDLKDLQTLLKAKSINDVPEAMMGMLQLTNVTLYDDDEPIPPAVQHLWEVARKESNQSVVAIVNFLSNDVAQSLTFPLYIYKAAQLLTRGWERESMFIPEGDKIQAIKKPMSALGFIESTNATIRSDKENHWLLRRKMRPLDKQFIVDAASGKGESFSAMSFKEKLERESVYKEL</sequence>
<dbReference type="Pfam" id="PF01753">
    <property type="entry name" value="zf-MYND"/>
    <property type="match status" value="1"/>
</dbReference>
<evidence type="ECO:0000259" key="5">
    <source>
        <dbReference type="Pfam" id="PF26632"/>
    </source>
</evidence>
<evidence type="ECO:0000313" key="6">
    <source>
        <dbReference type="EMBL" id="KAF9474185.1"/>
    </source>
</evidence>
<dbReference type="InterPro" id="IPR058518">
    <property type="entry name" value="DUF8205"/>
</dbReference>
<dbReference type="Gene3D" id="6.10.140.2220">
    <property type="match status" value="1"/>
</dbReference>
<dbReference type="GO" id="GO:0008270">
    <property type="term" value="F:zinc ion binding"/>
    <property type="evidence" value="ECO:0007669"/>
    <property type="project" value="UniProtKB-KW"/>
</dbReference>
<feature type="domain" description="DUF8205" evidence="5">
    <location>
        <begin position="28"/>
        <end position="248"/>
    </location>
</feature>
<keyword evidence="7" id="KW-1185">Reference proteome</keyword>
<dbReference type="AlphaFoldDB" id="A0A9P5YUS1"/>